<organism evidence="1">
    <name type="scientific">marine sediment metagenome</name>
    <dbReference type="NCBI Taxonomy" id="412755"/>
    <lineage>
        <taxon>unclassified sequences</taxon>
        <taxon>metagenomes</taxon>
        <taxon>ecological metagenomes</taxon>
    </lineage>
</organism>
<evidence type="ECO:0000313" key="1">
    <source>
        <dbReference type="EMBL" id="GAH17445.1"/>
    </source>
</evidence>
<protein>
    <submittedName>
        <fullName evidence="1">Uncharacterized protein</fullName>
    </submittedName>
</protein>
<dbReference type="EMBL" id="BART01030483">
    <property type="protein sequence ID" value="GAH17445.1"/>
    <property type="molecule type" value="Genomic_DNA"/>
</dbReference>
<sequence>MTEIKVVDVEKVMDRKKVADAIHSIIDTGVDFLSKDNFKPQDHTKIKLLRTLGVHINSAVTMIQQETAQQRISLLSARMKQLGYGEDQ</sequence>
<comment type="caution">
    <text evidence="1">The sequence shown here is derived from an EMBL/GenBank/DDBJ whole genome shotgun (WGS) entry which is preliminary data.</text>
</comment>
<reference evidence="1" key="1">
    <citation type="journal article" date="2014" name="Front. Microbiol.">
        <title>High frequency of phylogenetically diverse reductive dehalogenase-homologous genes in deep subseafloor sedimentary metagenomes.</title>
        <authorList>
            <person name="Kawai M."/>
            <person name="Futagami T."/>
            <person name="Toyoda A."/>
            <person name="Takaki Y."/>
            <person name="Nishi S."/>
            <person name="Hori S."/>
            <person name="Arai W."/>
            <person name="Tsubouchi T."/>
            <person name="Morono Y."/>
            <person name="Uchiyama I."/>
            <person name="Ito T."/>
            <person name="Fujiyama A."/>
            <person name="Inagaki F."/>
            <person name="Takami H."/>
        </authorList>
    </citation>
    <scope>NUCLEOTIDE SEQUENCE</scope>
    <source>
        <strain evidence="1">Expedition CK06-06</strain>
    </source>
</reference>
<dbReference type="AlphaFoldDB" id="X1EAR1"/>
<name>X1EAR1_9ZZZZ</name>
<proteinExistence type="predicted"/>
<accession>X1EAR1</accession>
<gene>
    <name evidence="1" type="ORF">S01H4_53217</name>
</gene>